<comment type="similarity">
    <text evidence="3">Belongs to the DSD1 family.</text>
</comment>
<dbReference type="Pfam" id="PF01168">
    <property type="entry name" value="Ala_racemase_N"/>
    <property type="match status" value="1"/>
</dbReference>
<keyword evidence="8" id="KW-0456">Lyase</keyword>
<comment type="function">
    <text evidence="10">Catalyzes the conversion of D-serine to pyruvate and ammonia. May play a role in D-serine detoxification.</text>
</comment>
<dbReference type="RefSeq" id="XP_030994702.1">
    <property type="nucleotide sequence ID" value="XM_031141291.1"/>
</dbReference>
<dbReference type="EC" id="4.3.1.18" evidence="11"/>
<accession>A0A507B7F5</accession>
<dbReference type="InterPro" id="IPR026956">
    <property type="entry name" value="D-ser_dehydrat-like_dom"/>
</dbReference>
<dbReference type="GO" id="GO:0009636">
    <property type="term" value="P:response to toxic substance"/>
    <property type="evidence" value="ECO:0007669"/>
    <property type="project" value="UniProtKB-KW"/>
</dbReference>
<keyword evidence="16" id="KW-1185">Reference proteome</keyword>
<evidence type="ECO:0000256" key="5">
    <source>
        <dbReference type="ARBA" id="ARBA00022723"/>
    </source>
</evidence>
<evidence type="ECO:0000256" key="12">
    <source>
        <dbReference type="ARBA" id="ARBA00069616"/>
    </source>
</evidence>
<dbReference type="GO" id="GO:0046872">
    <property type="term" value="F:metal ion binding"/>
    <property type="evidence" value="ECO:0007669"/>
    <property type="project" value="UniProtKB-KW"/>
</dbReference>
<keyword evidence="4" id="KW-0216">Detoxification</keyword>
<comment type="catalytic activity">
    <reaction evidence="9">
        <text>D-serine = pyruvate + NH4(+)</text>
        <dbReference type="Rhea" id="RHEA:13977"/>
        <dbReference type="ChEBI" id="CHEBI:15361"/>
        <dbReference type="ChEBI" id="CHEBI:28938"/>
        <dbReference type="ChEBI" id="CHEBI:35247"/>
        <dbReference type="EC" id="4.3.1.18"/>
    </reaction>
    <physiologicalReaction direction="left-to-right" evidence="9">
        <dbReference type="Rhea" id="RHEA:13978"/>
    </physiologicalReaction>
</comment>
<reference evidence="15 16" key="1">
    <citation type="submission" date="2019-06" db="EMBL/GenBank/DDBJ databases">
        <title>Draft genome sequence of the filamentous fungus Phialemoniopsis curvata isolated from diesel fuel.</title>
        <authorList>
            <person name="Varaljay V.A."/>
            <person name="Lyon W.J."/>
            <person name="Crouch A.L."/>
            <person name="Drake C.E."/>
            <person name="Hollomon J.M."/>
            <person name="Nadeau L.J."/>
            <person name="Nunn H.S."/>
            <person name="Stevenson B.S."/>
            <person name="Bojanowski C.L."/>
            <person name="Crookes-Goodson W.J."/>
        </authorList>
    </citation>
    <scope>NUCLEOTIDE SEQUENCE [LARGE SCALE GENOMIC DNA]</scope>
    <source>
        <strain evidence="15 16">D216</strain>
    </source>
</reference>
<evidence type="ECO:0000256" key="6">
    <source>
        <dbReference type="ARBA" id="ARBA00022833"/>
    </source>
</evidence>
<evidence type="ECO:0000256" key="10">
    <source>
        <dbReference type="ARBA" id="ARBA00055764"/>
    </source>
</evidence>
<evidence type="ECO:0000256" key="2">
    <source>
        <dbReference type="ARBA" id="ARBA00001947"/>
    </source>
</evidence>
<keyword evidence="7" id="KW-0663">Pyridoxal phosphate</keyword>
<dbReference type="EMBL" id="SKBQ01000038">
    <property type="protein sequence ID" value="TPX12991.1"/>
    <property type="molecule type" value="Genomic_DNA"/>
</dbReference>
<evidence type="ECO:0000256" key="4">
    <source>
        <dbReference type="ARBA" id="ARBA00022575"/>
    </source>
</evidence>
<protein>
    <recommendedName>
        <fullName evidence="12">D-serine dehydratase</fullName>
        <ecNumber evidence="11">4.3.1.18</ecNumber>
    </recommendedName>
    <alternativeName>
        <fullName evidence="13">D-serine deaminase</fullName>
    </alternativeName>
</protein>
<dbReference type="GeneID" id="41974083"/>
<dbReference type="GO" id="GO:0008721">
    <property type="term" value="F:D-serine ammonia-lyase activity"/>
    <property type="evidence" value="ECO:0007669"/>
    <property type="project" value="UniProtKB-EC"/>
</dbReference>
<evidence type="ECO:0000256" key="11">
    <source>
        <dbReference type="ARBA" id="ARBA00066349"/>
    </source>
</evidence>
<name>A0A507B7F5_9PEZI</name>
<dbReference type="OrthoDB" id="20198at2759"/>
<evidence type="ECO:0000256" key="9">
    <source>
        <dbReference type="ARBA" id="ARBA00051198"/>
    </source>
</evidence>
<dbReference type="SMART" id="SM01119">
    <property type="entry name" value="D-ser_dehydrat"/>
    <property type="match status" value="1"/>
</dbReference>
<sequence length="391" mass="42930">MDYSLEHHRDYIGQPASSLPTPSLVVSLPILKDNIKRLHDDVEAMGIGFRAHVKTLKTLEVSRLMLGNGKYRKAITSTVAEIRGLLPLAKEGLLDEVLYGLPVNSGALPELIRLSKFVKIQLLIDHEKQLELLSKAIREADAQRSWEVFIKLDVGSKRAGVPIGSDRLKKLVRQTDESPAVELIGFYCHAGHSYAGRSEEEAIKTLHVEVSGVCEARRHSSSNAPLIVSVGATPTAHAIRQLRAELPGDVKLELHAGNFPVNDQQQVSTKMATLEQQAARVCAEVVSTYPERNEALVNAGTIALTKEASAFAGFGDVVGKPGWFVARITQEHGIVTYAGDAPKPVEEVFTVGDKVFLHCQHVCITAAAFYVYYVVDENDIVVDTWVPWKGW</sequence>
<comment type="caution">
    <text evidence="15">The sequence shown here is derived from an EMBL/GenBank/DDBJ whole genome shotgun (WGS) entry which is preliminary data.</text>
</comment>
<organism evidence="15 16">
    <name type="scientific">Thyridium curvatum</name>
    <dbReference type="NCBI Taxonomy" id="1093900"/>
    <lineage>
        <taxon>Eukaryota</taxon>
        <taxon>Fungi</taxon>
        <taxon>Dikarya</taxon>
        <taxon>Ascomycota</taxon>
        <taxon>Pezizomycotina</taxon>
        <taxon>Sordariomycetes</taxon>
        <taxon>Sordariomycetidae</taxon>
        <taxon>Thyridiales</taxon>
        <taxon>Thyridiaceae</taxon>
        <taxon>Thyridium</taxon>
    </lineage>
</organism>
<dbReference type="Proteomes" id="UP000319257">
    <property type="component" value="Unassembled WGS sequence"/>
</dbReference>
<evidence type="ECO:0000313" key="16">
    <source>
        <dbReference type="Proteomes" id="UP000319257"/>
    </source>
</evidence>
<proteinExistence type="inferred from homology"/>
<dbReference type="FunCoup" id="A0A507B7F5">
    <property type="interactions" value="28"/>
</dbReference>
<dbReference type="PANTHER" id="PTHR28004">
    <property type="entry name" value="ZGC:162816-RELATED"/>
    <property type="match status" value="1"/>
</dbReference>
<evidence type="ECO:0000256" key="7">
    <source>
        <dbReference type="ARBA" id="ARBA00022898"/>
    </source>
</evidence>
<dbReference type="InParanoid" id="A0A507B7F5"/>
<comment type="cofactor">
    <cofactor evidence="1">
        <name>pyridoxal 5'-phosphate</name>
        <dbReference type="ChEBI" id="CHEBI:597326"/>
    </cofactor>
</comment>
<dbReference type="InterPro" id="IPR001608">
    <property type="entry name" value="Ala_racemase_N"/>
</dbReference>
<dbReference type="Gene3D" id="3.20.20.10">
    <property type="entry name" value="Alanine racemase"/>
    <property type="match status" value="1"/>
</dbReference>
<dbReference type="SUPFAM" id="SSF51419">
    <property type="entry name" value="PLP-binding barrel"/>
    <property type="match status" value="1"/>
</dbReference>
<evidence type="ECO:0000259" key="14">
    <source>
        <dbReference type="SMART" id="SM01119"/>
    </source>
</evidence>
<evidence type="ECO:0000256" key="1">
    <source>
        <dbReference type="ARBA" id="ARBA00001933"/>
    </source>
</evidence>
<keyword evidence="6" id="KW-0862">Zinc</keyword>
<dbReference type="AlphaFoldDB" id="A0A507B7F5"/>
<keyword evidence="5" id="KW-0479">Metal-binding</keyword>
<dbReference type="GO" id="GO:0036088">
    <property type="term" value="P:D-serine catabolic process"/>
    <property type="evidence" value="ECO:0007669"/>
    <property type="project" value="TreeGrafter"/>
</dbReference>
<dbReference type="InterPro" id="IPR051466">
    <property type="entry name" value="D-amino_acid_metab_enzyme"/>
</dbReference>
<comment type="cofactor">
    <cofactor evidence="2">
        <name>Zn(2+)</name>
        <dbReference type="ChEBI" id="CHEBI:29105"/>
    </cofactor>
</comment>
<feature type="domain" description="D-serine dehydratase-like" evidence="14">
    <location>
        <begin position="278"/>
        <end position="376"/>
    </location>
</feature>
<dbReference type="InterPro" id="IPR029066">
    <property type="entry name" value="PLP-binding_barrel"/>
</dbReference>
<dbReference type="Pfam" id="PF14031">
    <property type="entry name" value="D-ser_dehydrat"/>
    <property type="match status" value="1"/>
</dbReference>
<dbReference type="InterPro" id="IPR042208">
    <property type="entry name" value="D-ser_dehydrat-like_sf"/>
</dbReference>
<evidence type="ECO:0000256" key="13">
    <source>
        <dbReference type="ARBA" id="ARBA00075219"/>
    </source>
</evidence>
<dbReference type="PANTHER" id="PTHR28004:SF2">
    <property type="entry name" value="D-SERINE DEHYDRATASE"/>
    <property type="match status" value="1"/>
</dbReference>
<dbReference type="STRING" id="1093900.A0A507B7F5"/>
<evidence type="ECO:0000256" key="8">
    <source>
        <dbReference type="ARBA" id="ARBA00023239"/>
    </source>
</evidence>
<evidence type="ECO:0000256" key="3">
    <source>
        <dbReference type="ARBA" id="ARBA00005323"/>
    </source>
</evidence>
<gene>
    <name evidence="15" type="ORF">E0L32_006636</name>
</gene>
<evidence type="ECO:0000313" key="15">
    <source>
        <dbReference type="EMBL" id="TPX12991.1"/>
    </source>
</evidence>
<dbReference type="FunFam" id="3.20.20.10:FF:000016">
    <property type="entry name" value="D-serine dehydratase"/>
    <property type="match status" value="1"/>
</dbReference>
<dbReference type="Gene3D" id="2.40.37.20">
    <property type="entry name" value="D-serine dehydratase-like domain"/>
    <property type="match status" value="1"/>
</dbReference>